<gene>
    <name evidence="4" type="ORF">B5P37_04650</name>
</gene>
<feature type="region of interest" description="Disordered" evidence="2">
    <location>
        <begin position="132"/>
        <end position="163"/>
    </location>
</feature>
<evidence type="ECO:0000256" key="2">
    <source>
        <dbReference type="SAM" id="MobiDB-lite"/>
    </source>
</evidence>
<reference evidence="4 5" key="1">
    <citation type="submission" date="2017-04" db="EMBL/GenBank/DDBJ databases">
        <authorList>
            <person name="Veseli I.A."/>
            <person name="Tang C."/>
            <person name="Pombert J.-F."/>
        </authorList>
    </citation>
    <scope>NUCLEOTIDE SEQUENCE [LARGE SCALE GENOMIC DNA]</scope>
    <source>
        <strain evidence="4 5">ATCC 700373</strain>
    </source>
</reference>
<keyword evidence="3" id="KW-0812">Transmembrane</keyword>
<dbReference type="EMBL" id="CP020773">
    <property type="protein sequence ID" value="ARJ50656.1"/>
    <property type="molecule type" value="Genomic_DNA"/>
</dbReference>
<feature type="compositionally biased region" description="Basic and acidic residues" evidence="2">
    <location>
        <begin position="132"/>
        <end position="146"/>
    </location>
</feature>
<proteinExistence type="predicted"/>
<keyword evidence="5" id="KW-1185">Reference proteome</keyword>
<evidence type="ECO:0000256" key="3">
    <source>
        <dbReference type="SAM" id="Phobius"/>
    </source>
</evidence>
<evidence type="ECO:0008006" key="6">
    <source>
        <dbReference type="Google" id="ProtNLM"/>
    </source>
</evidence>
<dbReference type="Proteomes" id="UP000242864">
    <property type="component" value="Chromosome"/>
</dbReference>
<sequence length="648" mass="72412">MVQLKSTASYNQRHHLLKIGVSVLLIGSSMQWSYAPLFQSTANAVTQTHQSLKTFNADAVQKVKSLKFLNTEYKQSFIELLSQLDYSQADMKTVLKAANEANRLASAATTKDNPQPQVAQIDEKLARLKAKVDEGQQKGVDGRGVLDEPSLTGSQNSKASPILGQQQTEDLKQMSSENENTLDVFDSTGSDPLQTNAISEILKTVHERLSSETRAQSSNLLETWAETVAQGSTSPVEPLREASDTVNQIDQWVSKQISQDDANHYLATKHHLLNTFDRQIKGLKDTPKDEKQQLLRDSQTVTRQLNQQNDTILSQLKENGDKQAVVKNILGTVFNQKEAEQRAQKITIEGKTNQQLADQIQREIDQLKSTTSDDLLRGMFDNTSNRQGLLERILASRFDRQKAQQLAQQIMQGNPNNEVLLQRLKTQFKSDGTATSDDILNTILNNTDANPKVIESILGGRLNSENAALIAKRISQNESENHDILKQLDDELRAQANRLLTLREQLSQLQQNAKIDIQHLFSPINQLSDIIGNGLFGRDMNKSGPTNDKLRELLNQQKHGTRQQSGGLFKHDFAPKPNIDPYQAIKSQSGSDHFLDGLFDQNGQFVLPSAGEILKHDRLPIISGVILLGIGLILIYMKRRKMHLTAKK</sequence>
<keyword evidence="3" id="KW-1133">Transmembrane helix</keyword>
<feature type="transmembrane region" description="Helical" evidence="3">
    <location>
        <begin position="619"/>
        <end position="637"/>
    </location>
</feature>
<dbReference type="AlphaFoldDB" id="A0AAC9WJA6"/>
<keyword evidence="3" id="KW-0472">Membrane</keyword>
<feature type="coiled-coil region" evidence="1">
    <location>
        <begin position="485"/>
        <end position="512"/>
    </location>
</feature>
<accession>A0AAC9WJA6</accession>
<organism evidence="4 5">
    <name type="scientific">Staphylococcus lutrae</name>
    <dbReference type="NCBI Taxonomy" id="155085"/>
    <lineage>
        <taxon>Bacteria</taxon>
        <taxon>Bacillati</taxon>
        <taxon>Bacillota</taxon>
        <taxon>Bacilli</taxon>
        <taxon>Bacillales</taxon>
        <taxon>Staphylococcaceae</taxon>
        <taxon>Staphylococcus</taxon>
    </lineage>
</organism>
<evidence type="ECO:0000313" key="4">
    <source>
        <dbReference type="EMBL" id="ARJ50656.1"/>
    </source>
</evidence>
<name>A0AAC9WJA6_9STAP</name>
<protein>
    <recommendedName>
        <fullName evidence="6">Cell wall anchor protein</fullName>
    </recommendedName>
</protein>
<evidence type="ECO:0000313" key="5">
    <source>
        <dbReference type="Proteomes" id="UP000242864"/>
    </source>
</evidence>
<feature type="compositionally biased region" description="Polar residues" evidence="2">
    <location>
        <begin position="151"/>
        <end position="163"/>
    </location>
</feature>
<keyword evidence="1" id="KW-0175">Coiled coil</keyword>
<dbReference type="KEGG" id="slz:B5P37_04650"/>
<evidence type="ECO:0000256" key="1">
    <source>
        <dbReference type="SAM" id="Coils"/>
    </source>
</evidence>
<dbReference type="RefSeq" id="WP_085237134.1">
    <property type="nucleotide sequence ID" value="NZ_CP020773.1"/>
</dbReference>